<feature type="domain" description="Nudix hydrolase" evidence="2">
    <location>
        <begin position="39"/>
        <end position="179"/>
    </location>
</feature>
<evidence type="ECO:0000256" key="1">
    <source>
        <dbReference type="ARBA" id="ARBA00022801"/>
    </source>
</evidence>
<evidence type="ECO:0000259" key="2">
    <source>
        <dbReference type="PROSITE" id="PS51462"/>
    </source>
</evidence>
<dbReference type="Gene3D" id="3.90.79.10">
    <property type="entry name" value="Nucleoside Triphosphate Pyrophosphohydrolase"/>
    <property type="match status" value="1"/>
</dbReference>
<dbReference type="SUPFAM" id="SSF55811">
    <property type="entry name" value="Nudix"/>
    <property type="match status" value="1"/>
</dbReference>
<reference evidence="3 4" key="1">
    <citation type="journal article" date="2024" name="IMA Fungus">
        <title>IMA Genome - F19 : A genome assembly and annotation guide to empower mycologists, including annotated draft genome sequences of Ceratocystis pirilliformis, Diaporthe australafricana, Fusarium ophioides, Paecilomyces lecythidis, and Sporothrix stenoceras.</title>
        <authorList>
            <person name="Aylward J."/>
            <person name="Wilson A.M."/>
            <person name="Visagie C.M."/>
            <person name="Spraker J."/>
            <person name="Barnes I."/>
            <person name="Buitendag C."/>
            <person name="Ceriani C."/>
            <person name="Del Mar Angel L."/>
            <person name="du Plessis D."/>
            <person name="Fuchs T."/>
            <person name="Gasser K."/>
            <person name="Kramer D."/>
            <person name="Li W."/>
            <person name="Munsamy K."/>
            <person name="Piso A."/>
            <person name="Price J.L."/>
            <person name="Sonnekus B."/>
            <person name="Thomas C."/>
            <person name="van der Nest A."/>
            <person name="van Dijk A."/>
            <person name="van Heerden A."/>
            <person name="van Vuuren N."/>
            <person name="Yilmaz N."/>
            <person name="Duong T.A."/>
            <person name="van der Merwe N.A."/>
            <person name="Wingfield M.J."/>
            <person name="Wingfield B.D."/>
        </authorList>
    </citation>
    <scope>NUCLEOTIDE SEQUENCE [LARGE SCALE GENOMIC DNA]</scope>
    <source>
        <strain evidence="3 4">CMW 18167</strain>
    </source>
</reference>
<keyword evidence="4" id="KW-1185">Reference proteome</keyword>
<name>A0ABR3YB43_9EURO</name>
<sequence>MSYDINMVNSPSHRTYNGQQSVDPFEISTNTYLTQHPEIYGVVSAAIVIRNHRVLLVQRASNDDCPNLWEIPGGTANRDETIVQCAVRELQEEAGLAALDVISMIGEFEWSEKKPARNGYGWRDWKIFVFLITIDDAVGNVEIKLDPLEHQAYLWATEADIKEGLCDGIKLEWISTNQREAILAAFEINKSNRS</sequence>
<proteinExistence type="predicted"/>
<dbReference type="PROSITE" id="PS00893">
    <property type="entry name" value="NUDIX_BOX"/>
    <property type="match status" value="1"/>
</dbReference>
<dbReference type="InterPro" id="IPR020084">
    <property type="entry name" value="NUDIX_hydrolase_CS"/>
</dbReference>
<gene>
    <name evidence="3" type="ORF">Plec18167_001025</name>
</gene>
<keyword evidence="1" id="KW-0378">Hydrolase</keyword>
<protein>
    <recommendedName>
        <fullName evidence="2">Nudix hydrolase domain-containing protein</fullName>
    </recommendedName>
</protein>
<dbReference type="InterPro" id="IPR015797">
    <property type="entry name" value="NUDIX_hydrolase-like_dom_sf"/>
</dbReference>
<dbReference type="Pfam" id="PF00293">
    <property type="entry name" value="NUDIX"/>
    <property type="match status" value="1"/>
</dbReference>
<comment type="caution">
    <text evidence="3">The sequence shown here is derived from an EMBL/GenBank/DDBJ whole genome shotgun (WGS) entry which is preliminary data.</text>
</comment>
<organism evidence="3 4">
    <name type="scientific">Paecilomyces lecythidis</name>
    <dbReference type="NCBI Taxonomy" id="3004212"/>
    <lineage>
        <taxon>Eukaryota</taxon>
        <taxon>Fungi</taxon>
        <taxon>Dikarya</taxon>
        <taxon>Ascomycota</taxon>
        <taxon>Pezizomycotina</taxon>
        <taxon>Eurotiomycetes</taxon>
        <taxon>Eurotiomycetidae</taxon>
        <taxon>Eurotiales</taxon>
        <taxon>Thermoascaceae</taxon>
        <taxon>Paecilomyces</taxon>
    </lineage>
</organism>
<dbReference type="PANTHER" id="PTHR43736:SF1">
    <property type="entry name" value="DIHYDRONEOPTERIN TRIPHOSPHATE DIPHOSPHATASE"/>
    <property type="match status" value="1"/>
</dbReference>
<dbReference type="InterPro" id="IPR000086">
    <property type="entry name" value="NUDIX_hydrolase_dom"/>
</dbReference>
<dbReference type="Proteomes" id="UP001583193">
    <property type="component" value="Unassembled WGS sequence"/>
</dbReference>
<dbReference type="CDD" id="cd02883">
    <property type="entry name" value="NUDIX_Hydrolase"/>
    <property type="match status" value="1"/>
</dbReference>
<accession>A0ABR3YB43</accession>
<dbReference type="PANTHER" id="PTHR43736">
    <property type="entry name" value="ADP-RIBOSE PYROPHOSPHATASE"/>
    <property type="match status" value="1"/>
</dbReference>
<dbReference type="EMBL" id="JAVDPF010000002">
    <property type="protein sequence ID" value="KAL1885531.1"/>
    <property type="molecule type" value="Genomic_DNA"/>
</dbReference>
<dbReference type="PROSITE" id="PS51462">
    <property type="entry name" value="NUDIX"/>
    <property type="match status" value="1"/>
</dbReference>
<evidence type="ECO:0000313" key="3">
    <source>
        <dbReference type="EMBL" id="KAL1885531.1"/>
    </source>
</evidence>
<evidence type="ECO:0000313" key="4">
    <source>
        <dbReference type="Proteomes" id="UP001583193"/>
    </source>
</evidence>